<sequence>MEKSSYEESIENVQNVLIRLSSDLNVYFVIVATLNSILHPISYIFMSSQYRETLKSVLGGKRKSVISVQPRLSSFVSTPAMCVP</sequence>
<reference evidence="2 3" key="2">
    <citation type="journal article" date="2011" name="PLoS Genet.">
        <title>Caenorhabditis briggsae recombinant inbred line genotypes reveal inter-strain incompatibility and the evolution of recombination.</title>
        <authorList>
            <person name="Ross J.A."/>
            <person name="Koboldt D.C."/>
            <person name="Staisch J.E."/>
            <person name="Chamberlin H.M."/>
            <person name="Gupta B.P."/>
            <person name="Miller R.D."/>
            <person name="Baird S.E."/>
            <person name="Haag E.S."/>
        </authorList>
    </citation>
    <scope>NUCLEOTIDE SEQUENCE [LARGE SCALE GENOMIC DNA]</scope>
    <source>
        <strain evidence="2 3">AF16</strain>
    </source>
</reference>
<dbReference type="EMBL" id="HE601027">
    <property type="protein sequence ID" value="CAP35405.1"/>
    <property type="molecule type" value="Genomic_DNA"/>
</dbReference>
<organism evidence="2 3">
    <name type="scientific">Caenorhabditis briggsae</name>
    <dbReference type="NCBI Taxonomy" id="6238"/>
    <lineage>
        <taxon>Eukaryota</taxon>
        <taxon>Metazoa</taxon>
        <taxon>Ecdysozoa</taxon>
        <taxon>Nematoda</taxon>
        <taxon>Chromadorea</taxon>
        <taxon>Rhabditida</taxon>
        <taxon>Rhabditina</taxon>
        <taxon>Rhabditomorpha</taxon>
        <taxon>Rhabditoidea</taxon>
        <taxon>Rhabditidae</taxon>
        <taxon>Peloderinae</taxon>
        <taxon>Caenorhabditis</taxon>
    </lineage>
</organism>
<accession>A8XRX9</accession>
<dbReference type="CTD" id="8590953"/>
<protein>
    <submittedName>
        <fullName evidence="2">Protein CBG17860</fullName>
    </submittedName>
</protein>
<dbReference type="InterPro" id="IPR019427">
    <property type="entry name" value="7TM_GPCR_serpentine_rcpt_Srw"/>
</dbReference>
<dbReference type="GeneID" id="8590953"/>
<dbReference type="AlphaFoldDB" id="A8XRX9"/>
<dbReference type="KEGG" id="cbr:CBG_17860"/>
<dbReference type="SUPFAM" id="SSF81321">
    <property type="entry name" value="Family A G protein-coupled receptor-like"/>
    <property type="match status" value="1"/>
</dbReference>
<keyword evidence="1" id="KW-1133">Transmembrane helix</keyword>
<feature type="transmembrane region" description="Helical" evidence="1">
    <location>
        <begin position="26"/>
        <end position="46"/>
    </location>
</feature>
<dbReference type="PANTHER" id="PTHR47164">
    <property type="entry name" value="SERPENTINE RECEPTOR, CLASS W-RELATED"/>
    <property type="match status" value="1"/>
</dbReference>
<keyword evidence="1" id="KW-0812">Transmembrane</keyword>
<dbReference type="HOGENOM" id="CLU_2529497_0_0_1"/>
<reference evidence="2 3" key="1">
    <citation type="journal article" date="2003" name="PLoS Biol.">
        <title>The genome sequence of Caenorhabditis briggsae: a platform for comparative genomics.</title>
        <authorList>
            <person name="Stein L.D."/>
            <person name="Bao Z."/>
            <person name="Blasiar D."/>
            <person name="Blumenthal T."/>
            <person name="Brent M.R."/>
            <person name="Chen N."/>
            <person name="Chinwalla A."/>
            <person name="Clarke L."/>
            <person name="Clee C."/>
            <person name="Coghlan A."/>
            <person name="Coulson A."/>
            <person name="D'Eustachio P."/>
            <person name="Fitch D.H."/>
            <person name="Fulton L.A."/>
            <person name="Fulton R.E."/>
            <person name="Griffiths-Jones S."/>
            <person name="Harris T.W."/>
            <person name="Hillier L.W."/>
            <person name="Kamath R."/>
            <person name="Kuwabara P.E."/>
            <person name="Mardis E.R."/>
            <person name="Marra M.A."/>
            <person name="Miner T.L."/>
            <person name="Minx P."/>
            <person name="Mullikin J.C."/>
            <person name="Plumb R.W."/>
            <person name="Rogers J."/>
            <person name="Schein J.E."/>
            <person name="Sohrmann M."/>
            <person name="Spieth J."/>
            <person name="Stajich J.E."/>
            <person name="Wei C."/>
            <person name="Willey D."/>
            <person name="Wilson R.K."/>
            <person name="Durbin R."/>
            <person name="Waterston R.H."/>
        </authorList>
    </citation>
    <scope>NUCLEOTIDE SEQUENCE [LARGE SCALE GENOMIC DNA]</scope>
    <source>
        <strain evidence="2 3">AF16</strain>
    </source>
</reference>
<dbReference type="Gene3D" id="1.20.1070.10">
    <property type="entry name" value="Rhodopsin 7-helix transmembrane proteins"/>
    <property type="match status" value="1"/>
</dbReference>
<gene>
    <name evidence="2" type="ORF">CBG17860</name>
    <name evidence="2" type="ORF">CBG_17860</name>
</gene>
<evidence type="ECO:0000313" key="3">
    <source>
        <dbReference type="Proteomes" id="UP000008549"/>
    </source>
</evidence>
<proteinExistence type="predicted"/>
<dbReference type="RefSeq" id="XP_002648940.1">
    <property type="nucleotide sequence ID" value="XM_002648894.1"/>
</dbReference>
<dbReference type="InParanoid" id="A8XRX9"/>
<keyword evidence="3" id="KW-1185">Reference proteome</keyword>
<evidence type="ECO:0000256" key="1">
    <source>
        <dbReference type="SAM" id="Phobius"/>
    </source>
</evidence>
<dbReference type="Pfam" id="PF10324">
    <property type="entry name" value="7TM_GPCR_Srw"/>
    <property type="match status" value="1"/>
</dbReference>
<name>A8XRX9_CAEBR</name>
<keyword evidence="1" id="KW-0472">Membrane</keyword>
<dbReference type="PANTHER" id="PTHR47164:SF1">
    <property type="entry name" value="G-PROTEIN COUPLED RECEPTORS FAMILY 1 PROFILE DOMAIN-CONTAINING PROTEIN"/>
    <property type="match status" value="1"/>
</dbReference>
<dbReference type="GO" id="GO:0008528">
    <property type="term" value="F:G protein-coupled peptide receptor activity"/>
    <property type="evidence" value="ECO:0007669"/>
    <property type="project" value="InterPro"/>
</dbReference>
<evidence type="ECO:0000313" key="2">
    <source>
        <dbReference type="EMBL" id="CAP35405.1"/>
    </source>
</evidence>
<dbReference type="Proteomes" id="UP000008549">
    <property type="component" value="Unassembled WGS sequence"/>
</dbReference>